<dbReference type="EMBL" id="CAJNNV010031185">
    <property type="protein sequence ID" value="CAE8634956.1"/>
    <property type="molecule type" value="Genomic_DNA"/>
</dbReference>
<gene>
    <name evidence="2" type="ORF">PGLA1383_LOCUS50566</name>
</gene>
<evidence type="ECO:0000313" key="2">
    <source>
        <dbReference type="EMBL" id="CAE8634956.1"/>
    </source>
</evidence>
<proteinExistence type="predicted"/>
<name>A0A813HA03_POLGL</name>
<protein>
    <submittedName>
        <fullName evidence="2">Uncharacterized protein</fullName>
    </submittedName>
</protein>
<reference evidence="2" key="1">
    <citation type="submission" date="2021-02" db="EMBL/GenBank/DDBJ databases">
        <authorList>
            <person name="Dougan E. K."/>
            <person name="Rhodes N."/>
            <person name="Thang M."/>
            <person name="Chan C."/>
        </authorList>
    </citation>
    <scope>NUCLEOTIDE SEQUENCE</scope>
</reference>
<sequence length="49" mass="5390">MRSQFIRISILLRCCRERTCPLASCSFRSSCGSSTQMSSSSTSCSCWAS</sequence>
<evidence type="ECO:0000313" key="3">
    <source>
        <dbReference type="Proteomes" id="UP000654075"/>
    </source>
</evidence>
<comment type="caution">
    <text evidence="2">The sequence shown here is derived from an EMBL/GenBank/DDBJ whole genome shotgun (WGS) entry which is preliminary data.</text>
</comment>
<feature type="region of interest" description="Disordered" evidence="1">
    <location>
        <begin position="29"/>
        <end position="49"/>
    </location>
</feature>
<dbReference type="Proteomes" id="UP000654075">
    <property type="component" value="Unassembled WGS sequence"/>
</dbReference>
<accession>A0A813HA03</accession>
<dbReference type="AlphaFoldDB" id="A0A813HA03"/>
<keyword evidence="3" id="KW-1185">Reference proteome</keyword>
<evidence type="ECO:0000256" key="1">
    <source>
        <dbReference type="SAM" id="MobiDB-lite"/>
    </source>
</evidence>
<organism evidence="2 3">
    <name type="scientific">Polarella glacialis</name>
    <name type="common">Dinoflagellate</name>
    <dbReference type="NCBI Taxonomy" id="89957"/>
    <lineage>
        <taxon>Eukaryota</taxon>
        <taxon>Sar</taxon>
        <taxon>Alveolata</taxon>
        <taxon>Dinophyceae</taxon>
        <taxon>Suessiales</taxon>
        <taxon>Suessiaceae</taxon>
        <taxon>Polarella</taxon>
    </lineage>
</organism>